<proteinExistence type="predicted"/>
<keyword evidence="2" id="KW-1133">Transmembrane helix</keyword>
<name>A0A9E7R466_9EURY</name>
<keyword evidence="4" id="KW-1185">Reference proteome</keyword>
<gene>
    <name evidence="3" type="ORF">N0B31_03145</name>
</gene>
<evidence type="ECO:0000313" key="4">
    <source>
        <dbReference type="Proteomes" id="UP001057580"/>
    </source>
</evidence>
<keyword evidence="2" id="KW-0472">Membrane</keyword>
<feature type="transmembrane region" description="Helical" evidence="2">
    <location>
        <begin position="12"/>
        <end position="35"/>
    </location>
</feature>
<dbReference type="InterPro" id="IPR046506">
    <property type="entry name" value="DUF6684"/>
</dbReference>
<feature type="compositionally biased region" description="Acidic residues" evidence="1">
    <location>
        <begin position="92"/>
        <end position="122"/>
    </location>
</feature>
<dbReference type="AlphaFoldDB" id="A0A9E7R466"/>
<reference evidence="3" key="1">
    <citation type="submission" date="2022-09" db="EMBL/GenBank/DDBJ databases">
        <title>Diverse halophilic archaea isolated from saline environments.</title>
        <authorList>
            <person name="Cui H.-L."/>
        </authorList>
    </citation>
    <scope>NUCLEOTIDE SEQUENCE</scope>
    <source>
        <strain evidence="3">ZS-35-S2</strain>
    </source>
</reference>
<evidence type="ECO:0000256" key="1">
    <source>
        <dbReference type="SAM" id="MobiDB-lite"/>
    </source>
</evidence>
<dbReference type="Pfam" id="PF20389">
    <property type="entry name" value="DUF6684"/>
    <property type="match status" value="1"/>
</dbReference>
<dbReference type="KEGG" id="ssai:N0B31_03145"/>
<organism evidence="3 4">
    <name type="scientific">Salinirubellus salinus</name>
    <dbReference type="NCBI Taxonomy" id="1364945"/>
    <lineage>
        <taxon>Archaea</taxon>
        <taxon>Methanobacteriati</taxon>
        <taxon>Methanobacteriota</taxon>
        <taxon>Stenosarchaea group</taxon>
        <taxon>Halobacteria</taxon>
        <taxon>Halobacteriales</taxon>
        <taxon>Natronomonadaceae</taxon>
        <taxon>Salinirubellus</taxon>
    </lineage>
</organism>
<protein>
    <submittedName>
        <fullName evidence="3">Cox cluster protein</fullName>
    </submittedName>
</protein>
<sequence length="122" mass="13233">MPQESRTFDRETLLDLTVNAIPLGIMLFFVVLFLVVNPFGTDLAAQAIQMTIVIVTFVALFILTYVSGKAISESEKELEAMQGLEAVSESVGAEEVEAAEETEAEADDEVEEAEAGAEETEE</sequence>
<feature type="region of interest" description="Disordered" evidence="1">
    <location>
        <begin position="83"/>
        <end position="122"/>
    </location>
</feature>
<dbReference type="Proteomes" id="UP001057580">
    <property type="component" value="Chromosome"/>
</dbReference>
<accession>A0A9E7R466</accession>
<evidence type="ECO:0000313" key="3">
    <source>
        <dbReference type="EMBL" id="UWM55287.1"/>
    </source>
</evidence>
<dbReference type="EMBL" id="CP104003">
    <property type="protein sequence ID" value="UWM55287.1"/>
    <property type="molecule type" value="Genomic_DNA"/>
</dbReference>
<feature type="transmembrane region" description="Helical" evidence="2">
    <location>
        <begin position="47"/>
        <end position="66"/>
    </location>
</feature>
<dbReference type="GeneID" id="74941385"/>
<evidence type="ECO:0000256" key="2">
    <source>
        <dbReference type="SAM" id="Phobius"/>
    </source>
</evidence>
<dbReference type="RefSeq" id="WP_260594355.1">
    <property type="nucleotide sequence ID" value="NZ_CP104003.1"/>
</dbReference>
<keyword evidence="2" id="KW-0812">Transmembrane</keyword>